<sequence>MFQRILSKNSANGRGSTAVMMQPQKIYLFEPNQAELENILNSPMPAGKAPGYVYFVQEHMNGSFKIGKTKYIEKRMNVFGVKLPFEHKLVYLIKTGNHHQTEASFHRHFSAKRLEGEWFALNKEDINWIKKGNYTFKINQSIKDNVGFNNYEIDDDSMPLTIKQIEYAKSLIKRLEKDYKFISDYSSLTQKDLNRLSGYFRYKNIGAINNLVKKGVLKLK</sequence>
<evidence type="ECO:0000313" key="3">
    <source>
        <dbReference type="Proteomes" id="UP001342826"/>
    </source>
</evidence>
<dbReference type="EMBL" id="JARTFS010000001">
    <property type="protein sequence ID" value="MED4399993.1"/>
    <property type="molecule type" value="Genomic_DNA"/>
</dbReference>
<dbReference type="InterPro" id="IPR018306">
    <property type="entry name" value="Phage_T5_Orf172_DNA-bd"/>
</dbReference>
<dbReference type="Pfam" id="PF13455">
    <property type="entry name" value="MUG113"/>
    <property type="match status" value="1"/>
</dbReference>
<evidence type="ECO:0000259" key="1">
    <source>
        <dbReference type="SMART" id="SM00974"/>
    </source>
</evidence>
<gene>
    <name evidence="2" type="ORF">P9271_01275</name>
</gene>
<dbReference type="SMART" id="SM00974">
    <property type="entry name" value="T5orf172"/>
    <property type="match status" value="1"/>
</dbReference>
<feature type="domain" description="Bacteriophage T5 Orf172 DNA-binding" evidence="1">
    <location>
        <begin position="58"/>
        <end position="133"/>
    </location>
</feature>
<organism evidence="2 3">
    <name type="scientific">Metabacillus fastidiosus</name>
    <dbReference type="NCBI Taxonomy" id="1458"/>
    <lineage>
        <taxon>Bacteria</taxon>
        <taxon>Bacillati</taxon>
        <taxon>Bacillota</taxon>
        <taxon>Bacilli</taxon>
        <taxon>Bacillales</taxon>
        <taxon>Bacillaceae</taxon>
        <taxon>Metabacillus</taxon>
    </lineage>
</organism>
<proteinExistence type="predicted"/>
<dbReference type="Proteomes" id="UP001342826">
    <property type="component" value="Unassembled WGS sequence"/>
</dbReference>
<accession>A0ABU6NTH0</accession>
<evidence type="ECO:0000313" key="2">
    <source>
        <dbReference type="EMBL" id="MED4399993.1"/>
    </source>
</evidence>
<name>A0ABU6NTH0_9BACI</name>
<dbReference type="GeneID" id="301141156"/>
<protein>
    <submittedName>
        <fullName evidence="2">GIY-YIG nuclease family protein</fullName>
    </submittedName>
</protein>
<reference evidence="2 3" key="1">
    <citation type="submission" date="2023-03" db="EMBL/GenBank/DDBJ databases">
        <title>Bacillus Genome Sequencing.</title>
        <authorList>
            <person name="Dunlap C."/>
        </authorList>
    </citation>
    <scope>NUCLEOTIDE SEQUENCE [LARGE SCALE GENOMIC DNA]</scope>
    <source>
        <strain evidence="2 3">NRS-1717</strain>
    </source>
</reference>
<comment type="caution">
    <text evidence="2">The sequence shown here is derived from an EMBL/GenBank/DDBJ whole genome shotgun (WGS) entry which is preliminary data.</text>
</comment>
<dbReference type="RefSeq" id="WP_235843009.1">
    <property type="nucleotide sequence ID" value="NZ_JARTFQ010000005.1"/>
</dbReference>
<keyword evidence="3" id="KW-1185">Reference proteome</keyword>